<keyword evidence="1" id="KW-1133">Transmembrane helix</keyword>
<dbReference type="Proteomes" id="UP000000753">
    <property type="component" value="Chromosome"/>
</dbReference>
<sequence>MFELSHQALFWVQAIGFVSMAIGWWANAQSCDSKLVSGNLLASSLTAIHLGLLGSTLGMMNQLLNIGRFGSCRSEKARCGWRITLLPLLFSALAVIQGFIWAEHWSEWCAVAAAVLMSYALFYSSSLRLRYAMLLSNILNLMLSVHLLSWSGIAYQLVTIAIILKGLSAVKQQSYALESTA</sequence>
<dbReference type="HOGENOM" id="CLU_1641226_0_0_6"/>
<feature type="transmembrane region" description="Helical" evidence="1">
    <location>
        <begin position="105"/>
        <end position="122"/>
    </location>
</feature>
<feature type="transmembrane region" description="Helical" evidence="1">
    <location>
        <begin position="38"/>
        <end position="58"/>
    </location>
</feature>
<dbReference type="eggNOG" id="ENOG50345Q9">
    <property type="taxonomic scope" value="Bacteria"/>
</dbReference>
<dbReference type="OrthoDB" id="6260876at2"/>
<evidence type="ECO:0000313" key="2">
    <source>
        <dbReference type="EMBL" id="ACJ28038.1"/>
    </source>
</evidence>
<dbReference type="EMBL" id="CP000472">
    <property type="protein sequence ID" value="ACJ28038.1"/>
    <property type="molecule type" value="Genomic_DNA"/>
</dbReference>
<dbReference type="Pfam" id="PF10688">
    <property type="entry name" value="Imp-YgjV"/>
    <property type="match status" value="1"/>
</dbReference>
<protein>
    <recommendedName>
        <fullName evidence="4">Inner membrane protein</fullName>
    </recommendedName>
</protein>
<name>B8CKJ9_SHEPW</name>
<feature type="transmembrane region" description="Helical" evidence="1">
    <location>
        <begin position="79"/>
        <end position="99"/>
    </location>
</feature>
<reference evidence="2 3" key="1">
    <citation type="journal article" date="2008" name="PLoS ONE">
        <title>Environmental adaptation: genomic analysis of the piezotolerant and psychrotolerant deep-sea iron reducing bacterium Shewanella piezotolerans WP3.</title>
        <authorList>
            <person name="Wang F."/>
            <person name="Wang J."/>
            <person name="Jian H."/>
            <person name="Zhang B."/>
            <person name="Li S."/>
            <person name="Wang F."/>
            <person name="Zeng X."/>
            <person name="Gao L."/>
            <person name="Bartlett D.H."/>
            <person name="Yu J."/>
            <person name="Hu S."/>
            <person name="Xiao X."/>
        </authorList>
    </citation>
    <scope>NUCLEOTIDE SEQUENCE [LARGE SCALE GENOMIC DNA]</scope>
    <source>
        <strain evidence="3">WP3 / JCM 13877</strain>
    </source>
</reference>
<organism evidence="2 3">
    <name type="scientific">Shewanella piezotolerans (strain WP3 / JCM 13877)</name>
    <dbReference type="NCBI Taxonomy" id="225849"/>
    <lineage>
        <taxon>Bacteria</taxon>
        <taxon>Pseudomonadati</taxon>
        <taxon>Pseudomonadota</taxon>
        <taxon>Gammaproteobacteria</taxon>
        <taxon>Alteromonadales</taxon>
        <taxon>Shewanellaceae</taxon>
        <taxon>Shewanella</taxon>
    </lineage>
</organism>
<proteinExistence type="predicted"/>
<dbReference type="KEGG" id="swp:swp_1244"/>
<keyword evidence="3" id="KW-1185">Reference proteome</keyword>
<feature type="transmembrane region" description="Helical" evidence="1">
    <location>
        <begin position="7"/>
        <end position="26"/>
    </location>
</feature>
<evidence type="ECO:0000313" key="3">
    <source>
        <dbReference type="Proteomes" id="UP000000753"/>
    </source>
</evidence>
<feature type="transmembrane region" description="Helical" evidence="1">
    <location>
        <begin position="153"/>
        <end position="170"/>
    </location>
</feature>
<accession>B8CKJ9</accession>
<dbReference type="InterPro" id="IPR019629">
    <property type="entry name" value="Uncharacterised_HI1736/YgjV"/>
</dbReference>
<evidence type="ECO:0000256" key="1">
    <source>
        <dbReference type="SAM" id="Phobius"/>
    </source>
</evidence>
<keyword evidence="1" id="KW-0472">Membrane</keyword>
<dbReference type="RefSeq" id="WP_020911416.1">
    <property type="nucleotide sequence ID" value="NC_011566.1"/>
</dbReference>
<keyword evidence="1" id="KW-0812">Transmembrane</keyword>
<evidence type="ECO:0008006" key="4">
    <source>
        <dbReference type="Google" id="ProtNLM"/>
    </source>
</evidence>
<dbReference type="AlphaFoldDB" id="B8CKJ9"/>
<gene>
    <name evidence="2" type="ordered locus">swp_1244</name>
</gene>
<dbReference type="STRING" id="225849.swp_1244"/>